<evidence type="ECO:0000313" key="11">
    <source>
        <dbReference type="Proteomes" id="UP000488506"/>
    </source>
</evidence>
<dbReference type="Pfam" id="PF13231">
    <property type="entry name" value="PMT_2"/>
    <property type="match status" value="1"/>
</dbReference>
<dbReference type="EMBL" id="WPAF01000001">
    <property type="protein sequence ID" value="KAF0135190.1"/>
    <property type="molecule type" value="Genomic_DNA"/>
</dbReference>
<dbReference type="GO" id="GO:0009103">
    <property type="term" value="P:lipopolysaccharide biosynthetic process"/>
    <property type="evidence" value="ECO:0007669"/>
    <property type="project" value="UniProtKB-ARBA"/>
</dbReference>
<proteinExistence type="predicted"/>
<dbReference type="AlphaFoldDB" id="A0A833L2D9"/>
<feature type="transmembrane region" description="Helical" evidence="8">
    <location>
        <begin position="64"/>
        <end position="84"/>
    </location>
</feature>
<comment type="subcellular location">
    <subcellularLocation>
        <location evidence="1">Cell membrane</location>
        <topology evidence="1">Multi-pass membrane protein</topology>
    </subcellularLocation>
</comment>
<dbReference type="GO" id="GO:0005886">
    <property type="term" value="C:plasma membrane"/>
    <property type="evidence" value="ECO:0007669"/>
    <property type="project" value="UniProtKB-SubCell"/>
</dbReference>
<keyword evidence="2" id="KW-1003">Cell membrane</keyword>
<name>A0A833L2D9_UNCSA</name>
<evidence type="ECO:0000256" key="2">
    <source>
        <dbReference type="ARBA" id="ARBA00022475"/>
    </source>
</evidence>
<feature type="transmembrane region" description="Helical" evidence="8">
    <location>
        <begin position="403"/>
        <end position="424"/>
    </location>
</feature>
<evidence type="ECO:0000259" key="9">
    <source>
        <dbReference type="Pfam" id="PF13231"/>
    </source>
</evidence>
<feature type="transmembrane region" description="Helical" evidence="8">
    <location>
        <begin position="457"/>
        <end position="474"/>
    </location>
</feature>
<evidence type="ECO:0000256" key="6">
    <source>
        <dbReference type="ARBA" id="ARBA00022989"/>
    </source>
</evidence>
<feature type="transmembrane region" description="Helical" evidence="8">
    <location>
        <begin position="302"/>
        <end position="319"/>
    </location>
</feature>
<keyword evidence="7 8" id="KW-0472">Membrane</keyword>
<evidence type="ECO:0000256" key="3">
    <source>
        <dbReference type="ARBA" id="ARBA00022676"/>
    </source>
</evidence>
<keyword evidence="3" id="KW-0328">Glycosyltransferase</keyword>
<feature type="transmembrane region" description="Helical" evidence="8">
    <location>
        <begin position="105"/>
        <end position="123"/>
    </location>
</feature>
<feature type="domain" description="Glycosyltransferase RgtA/B/C/D-like" evidence="9">
    <location>
        <begin position="162"/>
        <end position="312"/>
    </location>
</feature>
<evidence type="ECO:0000256" key="5">
    <source>
        <dbReference type="ARBA" id="ARBA00022692"/>
    </source>
</evidence>
<feature type="transmembrane region" description="Helical" evidence="8">
    <location>
        <begin position="180"/>
        <end position="199"/>
    </location>
</feature>
<sequence length="639" mass="73437">MLILLPLIFFILSGVLFFNLLTVKKMDGYYSLLRESFIWASIIFGVVLVSITEILSIFKAISPIPMSMFWGLAALIVGLLLIKYHKPDINYYPPKVSLDLSSKTLLFLILIVFVVTFAVAFIAPPNNYDSMTYHMARVEHWMQNKSLDYYPTHILRQLSYTPGAEYIILNFQVLSSSDRFANLIQWMSMFGCVLLATYITKIFGGNKKEQILSAFICSTIPMGIMQSTSTQNDYVATFWLFCFVYFVLKHLSENHILNIIGASMAFGMTILTKPTAMFMSIPFIVWLIVLVIGKMRWRFWKPLLLFILIAFLINTGFYLRNINLFNKIIEPDRGTANAIFAPKNIISNMIKYSSLQFASPAPQINKMLYDSVRSFNNIIGVEINDSRTSYDNYKILYSPHEDVIGNPIHLLLAFICIIVFLIFGRNKDKKLVLYIISLVAGFMVIFILLAFQMGFNRFSLSFYVMLSPFIAIIANRIFSKILLLFVVILSIVCALPPLFMNTIRPIIPPPFAHRSKNSILNTPRQSFYFDAGGREEEYRSYKNIVEIIKKRKYVNVGVIGINCEYPLWALLKDSGIRFRLEHLEVDNISKSIKMDFEPSAVILFGENPLFDKKYRSRYRFKEIVGKSIVSDCPIIIYGK</sequence>
<protein>
    <recommendedName>
        <fullName evidence="9">Glycosyltransferase RgtA/B/C/D-like domain-containing protein</fullName>
    </recommendedName>
</protein>
<comment type="caution">
    <text evidence="10">The sequence shown here is derived from an EMBL/GenBank/DDBJ whole genome shotgun (WGS) entry which is preliminary data.</text>
</comment>
<organism evidence="10 11">
    <name type="scientific">Candidatus Saganbacteria bacterium</name>
    <dbReference type="NCBI Taxonomy" id="2575572"/>
    <lineage>
        <taxon>Bacteria</taxon>
        <taxon>Bacillati</taxon>
        <taxon>Saganbacteria</taxon>
    </lineage>
</organism>
<evidence type="ECO:0000256" key="7">
    <source>
        <dbReference type="ARBA" id="ARBA00023136"/>
    </source>
</evidence>
<evidence type="ECO:0000256" key="1">
    <source>
        <dbReference type="ARBA" id="ARBA00004651"/>
    </source>
</evidence>
<accession>A0A833L2D9</accession>
<dbReference type="GO" id="GO:0016763">
    <property type="term" value="F:pentosyltransferase activity"/>
    <property type="evidence" value="ECO:0007669"/>
    <property type="project" value="TreeGrafter"/>
</dbReference>
<keyword evidence="4" id="KW-0808">Transferase</keyword>
<dbReference type="InterPro" id="IPR038731">
    <property type="entry name" value="RgtA/B/C-like"/>
</dbReference>
<feature type="transmembrane region" description="Helical" evidence="8">
    <location>
        <begin position="481"/>
        <end position="500"/>
    </location>
</feature>
<reference evidence="10 11" key="1">
    <citation type="submission" date="2019-12" db="EMBL/GenBank/DDBJ databases">
        <authorList>
            <person name="Wolfe R."/>
            <person name="Danczak R."/>
            <person name="Wilkins M."/>
        </authorList>
    </citation>
    <scope>NUCLEOTIDE SEQUENCE [LARGE SCALE GENOMIC DNA]</scope>
    <source>
        <strain evidence="10">X2_MaxBin.013</strain>
    </source>
</reference>
<dbReference type="Proteomes" id="UP000488506">
    <property type="component" value="Unassembled WGS sequence"/>
</dbReference>
<dbReference type="InterPro" id="IPR050297">
    <property type="entry name" value="LipidA_mod_glycosyltrf_83"/>
</dbReference>
<feature type="transmembrane region" description="Helical" evidence="8">
    <location>
        <begin position="277"/>
        <end position="295"/>
    </location>
</feature>
<gene>
    <name evidence="10" type="ORF">FD145_16</name>
</gene>
<keyword evidence="6 8" id="KW-1133">Transmembrane helix</keyword>
<feature type="transmembrane region" description="Helical" evidence="8">
    <location>
        <begin position="431"/>
        <end position="451"/>
    </location>
</feature>
<keyword evidence="5 8" id="KW-0812">Transmembrane</keyword>
<evidence type="ECO:0000313" key="10">
    <source>
        <dbReference type="EMBL" id="KAF0135190.1"/>
    </source>
</evidence>
<feature type="transmembrane region" description="Helical" evidence="8">
    <location>
        <begin position="6"/>
        <end position="24"/>
    </location>
</feature>
<evidence type="ECO:0000256" key="4">
    <source>
        <dbReference type="ARBA" id="ARBA00022679"/>
    </source>
</evidence>
<dbReference type="PANTHER" id="PTHR33908">
    <property type="entry name" value="MANNOSYLTRANSFERASE YKCB-RELATED"/>
    <property type="match status" value="1"/>
</dbReference>
<feature type="transmembrane region" description="Helical" evidence="8">
    <location>
        <begin position="36"/>
        <end position="58"/>
    </location>
</feature>
<dbReference type="PANTHER" id="PTHR33908:SF11">
    <property type="entry name" value="MEMBRANE PROTEIN"/>
    <property type="match status" value="1"/>
</dbReference>
<evidence type="ECO:0000256" key="8">
    <source>
        <dbReference type="SAM" id="Phobius"/>
    </source>
</evidence>
<feature type="transmembrane region" description="Helical" evidence="8">
    <location>
        <begin position="233"/>
        <end position="248"/>
    </location>
</feature>